<dbReference type="RefSeq" id="WP_350400213.1">
    <property type="nucleotide sequence ID" value="NZ_JBELOE010000051.1"/>
</dbReference>
<gene>
    <name evidence="1" type="ORF">ABS311_00620</name>
</gene>
<accession>A0ABV1RC80</accession>
<evidence type="ECO:0000313" key="2">
    <source>
        <dbReference type="Proteomes" id="UP001467690"/>
    </source>
</evidence>
<keyword evidence="2" id="KW-1185">Reference proteome</keyword>
<reference evidence="1 2" key="1">
    <citation type="submission" date="2024-06" db="EMBL/GenBank/DDBJ databases">
        <authorList>
            <person name="Chen R.Y."/>
        </authorList>
    </citation>
    <scope>NUCLEOTIDE SEQUENCE [LARGE SCALE GENOMIC DNA]</scope>
    <source>
        <strain evidence="1 2">D2</strain>
    </source>
</reference>
<dbReference type="Proteomes" id="UP001467690">
    <property type="component" value="Unassembled WGS sequence"/>
</dbReference>
<evidence type="ECO:0000313" key="1">
    <source>
        <dbReference type="EMBL" id="MER2490392.1"/>
    </source>
</evidence>
<dbReference type="EMBL" id="JBELOE010000051">
    <property type="protein sequence ID" value="MER2490392.1"/>
    <property type="molecule type" value="Genomic_DNA"/>
</dbReference>
<organism evidence="1 2">
    <name type="scientific">Catenovulum sediminis</name>
    <dbReference type="NCBI Taxonomy" id="1740262"/>
    <lineage>
        <taxon>Bacteria</taxon>
        <taxon>Pseudomonadati</taxon>
        <taxon>Pseudomonadota</taxon>
        <taxon>Gammaproteobacteria</taxon>
        <taxon>Alteromonadales</taxon>
        <taxon>Alteromonadaceae</taxon>
        <taxon>Catenovulum</taxon>
    </lineage>
</organism>
<proteinExistence type="predicted"/>
<sequence>MYAADTNLPAGKIHLTFTYKTGEPLTCTLPSLKSYTSTEDYGERKYFTDEAPERSWHTSAACLLNLPKGFAELNAKFNDEHTKDLKIKGIQVSLVSKS</sequence>
<name>A0ABV1RC80_9ALTE</name>
<comment type="caution">
    <text evidence="1">The sequence shown here is derived from an EMBL/GenBank/DDBJ whole genome shotgun (WGS) entry which is preliminary data.</text>
</comment>
<protein>
    <submittedName>
        <fullName evidence="1">Uncharacterized protein</fullName>
    </submittedName>
</protein>